<name>X1SBM2_9ZZZZ</name>
<sequence length="46" mass="5691">MSLIRKPTRPNWRSFVKCNFAEINEENWKDFLDLAYWNVELEEDKD</sequence>
<gene>
    <name evidence="1" type="ORF">S12H4_16168</name>
</gene>
<dbReference type="AlphaFoldDB" id="X1SBM2"/>
<dbReference type="EMBL" id="BARW01007804">
    <property type="protein sequence ID" value="GAI76486.1"/>
    <property type="molecule type" value="Genomic_DNA"/>
</dbReference>
<accession>X1SBM2</accession>
<proteinExistence type="predicted"/>
<organism evidence="1">
    <name type="scientific">marine sediment metagenome</name>
    <dbReference type="NCBI Taxonomy" id="412755"/>
    <lineage>
        <taxon>unclassified sequences</taxon>
        <taxon>metagenomes</taxon>
        <taxon>ecological metagenomes</taxon>
    </lineage>
</organism>
<comment type="caution">
    <text evidence="1">The sequence shown here is derived from an EMBL/GenBank/DDBJ whole genome shotgun (WGS) entry which is preliminary data.</text>
</comment>
<protein>
    <submittedName>
        <fullName evidence="1">Uncharacterized protein</fullName>
    </submittedName>
</protein>
<evidence type="ECO:0000313" key="1">
    <source>
        <dbReference type="EMBL" id="GAI76486.1"/>
    </source>
</evidence>
<reference evidence="1" key="1">
    <citation type="journal article" date="2014" name="Front. Microbiol.">
        <title>High frequency of phylogenetically diverse reductive dehalogenase-homologous genes in deep subseafloor sedimentary metagenomes.</title>
        <authorList>
            <person name="Kawai M."/>
            <person name="Futagami T."/>
            <person name="Toyoda A."/>
            <person name="Takaki Y."/>
            <person name="Nishi S."/>
            <person name="Hori S."/>
            <person name="Arai W."/>
            <person name="Tsubouchi T."/>
            <person name="Morono Y."/>
            <person name="Uchiyama I."/>
            <person name="Ito T."/>
            <person name="Fujiyama A."/>
            <person name="Inagaki F."/>
            <person name="Takami H."/>
        </authorList>
    </citation>
    <scope>NUCLEOTIDE SEQUENCE</scope>
    <source>
        <strain evidence="1">Expedition CK06-06</strain>
    </source>
</reference>